<accession>A0A6G7YMS7</accession>
<keyword evidence="2" id="KW-0547">Nucleotide-binding</keyword>
<reference evidence="3 4" key="1">
    <citation type="submission" date="2020-03" db="EMBL/GenBank/DDBJ databases">
        <title>Sphingomonas sp. nov., isolated from fish.</title>
        <authorList>
            <person name="Hyun D.-W."/>
            <person name="Bae J.-W."/>
        </authorList>
    </citation>
    <scope>NUCLEOTIDE SEQUENCE [LARGE SCALE GENOMIC DNA]</scope>
    <source>
        <strain evidence="3 4">HDW15B</strain>
    </source>
</reference>
<keyword evidence="4" id="KW-1185">Reference proteome</keyword>
<dbReference type="Pfam" id="PF04820">
    <property type="entry name" value="Trp_halogenase"/>
    <property type="match status" value="1"/>
</dbReference>
<dbReference type="SUPFAM" id="SSF51905">
    <property type="entry name" value="FAD/NAD(P)-binding domain"/>
    <property type="match status" value="1"/>
</dbReference>
<protein>
    <submittedName>
        <fullName evidence="3">Tryptophan 7-halogenase</fullName>
    </submittedName>
</protein>
<dbReference type="InterPro" id="IPR036188">
    <property type="entry name" value="FAD/NAD-bd_sf"/>
</dbReference>
<dbReference type="InterPro" id="IPR050816">
    <property type="entry name" value="Flavin-dep_Halogenase_NPB"/>
</dbReference>
<dbReference type="PANTHER" id="PTHR43747:SF4">
    <property type="entry name" value="FLAVIN-DEPENDENT TRYPTOPHAN HALOGENASE"/>
    <property type="match status" value="1"/>
</dbReference>
<keyword evidence="2" id="KW-0274">FAD</keyword>
<dbReference type="GO" id="GO:0000166">
    <property type="term" value="F:nucleotide binding"/>
    <property type="evidence" value="ECO:0007669"/>
    <property type="project" value="UniProtKB-KW"/>
</dbReference>
<feature type="binding site" evidence="2">
    <location>
        <position position="344"/>
    </location>
    <ligand>
        <name>FAD</name>
        <dbReference type="ChEBI" id="CHEBI:57692"/>
    </ligand>
</feature>
<dbReference type="GO" id="GO:0004497">
    <property type="term" value="F:monooxygenase activity"/>
    <property type="evidence" value="ECO:0007669"/>
    <property type="project" value="InterPro"/>
</dbReference>
<feature type="binding site" evidence="2">
    <location>
        <begin position="21"/>
        <end position="24"/>
    </location>
    <ligand>
        <name>FAD</name>
        <dbReference type="ChEBI" id="CHEBI:57692"/>
    </ligand>
</feature>
<evidence type="ECO:0000256" key="1">
    <source>
        <dbReference type="PIRSR" id="PIRSR011396-1"/>
    </source>
</evidence>
<keyword evidence="2" id="KW-0285">Flavoprotein</keyword>
<proteinExistence type="predicted"/>
<feature type="binding site" evidence="2">
    <location>
        <position position="87"/>
    </location>
    <ligand>
        <name>7-chloro-L-tryptophan</name>
        <dbReference type="ChEBI" id="CHEBI:58713"/>
    </ligand>
</feature>
<feature type="active site" evidence="1">
    <location>
        <position position="87"/>
    </location>
</feature>
<dbReference type="PANTHER" id="PTHR43747">
    <property type="entry name" value="FAD-BINDING PROTEIN"/>
    <property type="match status" value="1"/>
</dbReference>
<dbReference type="KEGG" id="spii:G7077_03115"/>
<dbReference type="InterPro" id="IPR033856">
    <property type="entry name" value="Trp_halogen"/>
</dbReference>
<dbReference type="EMBL" id="CP049869">
    <property type="protein sequence ID" value="QIK78049.1"/>
    <property type="molecule type" value="Genomic_DNA"/>
</dbReference>
<feature type="binding site" evidence="2">
    <location>
        <position position="357"/>
    </location>
    <ligand>
        <name>FAD</name>
        <dbReference type="ChEBI" id="CHEBI:57692"/>
    </ligand>
</feature>
<dbReference type="Proteomes" id="UP000503222">
    <property type="component" value="Chromosome"/>
</dbReference>
<evidence type="ECO:0000313" key="4">
    <source>
        <dbReference type="Proteomes" id="UP000503222"/>
    </source>
</evidence>
<evidence type="ECO:0000256" key="2">
    <source>
        <dbReference type="PIRSR" id="PIRSR011396-2"/>
    </source>
</evidence>
<dbReference type="Gene3D" id="3.50.50.60">
    <property type="entry name" value="FAD/NAD(P)-binding domain"/>
    <property type="match status" value="1"/>
</dbReference>
<sequence>MVAVQGTDKQGPIESICIVGGGTAGWMTAAALCSKLQGLPVSIRLVESEEIGTVGVGEATLPHIRAFNNSLGISERELMQTTEATFKLGIEFCDWGKIGDRYIHPFGDYGPAIEGVPFYHYWLKLRSEGVNGAGRLDDYSYGVSAAEHYRFRYPAKDPAAVESTFGYAYQFDASLYAKFLRRFSEQRGILRTEGKIASTALDPNTGFVQSVTLESGEAIEADLFIDCSGFRGLLIEQALQTGYDDWSRWLPCNRAIALPTESRGAIGPFTRATARQSGWQWRIPLQHRVGNGHVYCSDFISDEEAERVLLDNLDAPALKGPNRLRFTTGRRKLLWNKNVVAVGLSGGFLEPLESTSIHLIQDGITELIQIFPDKSFNQDDIDEYNRRMELHFERVRDFLLLHYVATQRDDSDFWRHFRSMTLPDSLQEKISAWTERGTIIAYEHGLFLPPSWIAVMMGQNLMPRGYDRRADALPTDVIARNAAAIRANVAAAVAATPTHEDFIRKSGVAATLGNVDATAV</sequence>
<name>A0A6G7YMS7_9SPHN</name>
<organism evidence="3 4">
    <name type="scientific">Sphingomonas piscis</name>
    <dbReference type="NCBI Taxonomy" id="2714943"/>
    <lineage>
        <taxon>Bacteria</taxon>
        <taxon>Pseudomonadati</taxon>
        <taxon>Pseudomonadota</taxon>
        <taxon>Alphaproteobacteria</taxon>
        <taxon>Sphingomonadales</taxon>
        <taxon>Sphingomonadaceae</taxon>
        <taxon>Sphingomonas</taxon>
    </lineage>
</organism>
<dbReference type="InterPro" id="IPR006905">
    <property type="entry name" value="Flavin_halogenase"/>
</dbReference>
<dbReference type="AlphaFoldDB" id="A0A6G7YMS7"/>
<dbReference type="PIRSF" id="PIRSF011396">
    <property type="entry name" value="Trp_halogenase"/>
    <property type="match status" value="1"/>
</dbReference>
<feature type="binding site" evidence="2">
    <location>
        <position position="353"/>
    </location>
    <ligand>
        <name>L-tryptophan</name>
        <dbReference type="ChEBI" id="CHEBI:57912"/>
    </ligand>
</feature>
<gene>
    <name evidence="3" type="ORF">G7077_03115</name>
</gene>
<evidence type="ECO:0000313" key="3">
    <source>
        <dbReference type="EMBL" id="QIK78049.1"/>
    </source>
</evidence>
<dbReference type="RefSeq" id="WP_166410443.1">
    <property type="nucleotide sequence ID" value="NZ_CP049869.1"/>
</dbReference>